<dbReference type="InterPro" id="IPR006680">
    <property type="entry name" value="Amidohydro-rel"/>
</dbReference>
<dbReference type="PANTHER" id="PTHR43383:SF2">
    <property type="entry name" value="AMIDOHYDROLASE 2 FAMILY PROTEIN"/>
    <property type="match status" value="1"/>
</dbReference>
<dbReference type="Proteomes" id="UP001216907">
    <property type="component" value="Unassembled WGS sequence"/>
</dbReference>
<comment type="caution">
    <text evidence="2">The sequence shown here is derived from an EMBL/GenBank/DDBJ whole genome shotgun (WGS) entry which is preliminary data.</text>
</comment>
<proteinExistence type="predicted"/>
<dbReference type="EMBL" id="JARRAG010000002">
    <property type="protein sequence ID" value="MDG3006763.1"/>
    <property type="molecule type" value="Genomic_DNA"/>
</dbReference>
<gene>
    <name evidence="2" type="ORF">PZE19_23585</name>
</gene>
<reference evidence="2 3" key="1">
    <citation type="submission" date="2023-03" db="EMBL/GenBank/DDBJ databases">
        <title>Paludisphaera mucosa sp. nov. a novel planctomycete from northern fen.</title>
        <authorList>
            <person name="Ivanova A."/>
        </authorList>
    </citation>
    <scope>NUCLEOTIDE SEQUENCE [LARGE SCALE GENOMIC DNA]</scope>
    <source>
        <strain evidence="2 3">Pla2</strain>
    </source>
</reference>
<evidence type="ECO:0000313" key="3">
    <source>
        <dbReference type="Proteomes" id="UP001216907"/>
    </source>
</evidence>
<dbReference type="SUPFAM" id="SSF51556">
    <property type="entry name" value="Metallo-dependent hydrolases"/>
    <property type="match status" value="1"/>
</dbReference>
<dbReference type="Gene3D" id="3.20.20.140">
    <property type="entry name" value="Metal-dependent hydrolases"/>
    <property type="match status" value="1"/>
</dbReference>
<evidence type="ECO:0000313" key="2">
    <source>
        <dbReference type="EMBL" id="MDG3006763.1"/>
    </source>
</evidence>
<feature type="domain" description="Amidohydrolase-related" evidence="1">
    <location>
        <begin position="281"/>
        <end position="448"/>
    </location>
</feature>
<keyword evidence="3" id="KW-1185">Reference proteome</keyword>
<dbReference type="PANTHER" id="PTHR43383">
    <property type="entry name" value="NODULIN 6"/>
    <property type="match status" value="1"/>
</dbReference>
<name>A0ABT6FHA2_9BACT</name>
<accession>A0ABT6FHA2</accession>
<protein>
    <submittedName>
        <fullName evidence="2">Amidohydrolase family protein</fullName>
    </submittedName>
</protein>
<organism evidence="2 3">
    <name type="scientific">Paludisphaera mucosa</name>
    <dbReference type="NCBI Taxonomy" id="3030827"/>
    <lineage>
        <taxon>Bacteria</taxon>
        <taxon>Pseudomonadati</taxon>
        <taxon>Planctomycetota</taxon>
        <taxon>Planctomycetia</taxon>
        <taxon>Isosphaerales</taxon>
        <taxon>Isosphaeraceae</taxon>
        <taxon>Paludisphaera</taxon>
    </lineage>
</organism>
<sequence length="469" mass="53627">MTFVQRLLVGATWLAVCGLGDAQAQSVVGSETHPRIKAGLDAVSAIDTHDHLWPFERLPGLMETDRGRGMTLFGLWSSSYYPQVGSLTARQPREPFDPWWARARHDFDDARATGFYRYQLPAFRDLYGVDFDRITDDQAKALDAEIFDHYRDDRWVRQVVTERANIELMLNDPYWGRFDFQTHYPFEVLVLNVTTLLDGFHPSEFKLPSDDPYHFARDWGMKAGTLDDYLAILDQLFREAKSKGAVCLKSTRAYERTLRFENVPKERAERIFGRPRGELSPQDVKDFQDFIMWRLVGLSAAHELPFQIHTGHGKLQGSNPLLLLDLIEANPATKFILFHGGYPWVAETGAIVLRHGRHVWVDSVWLPTISPTMARRALHEWLEVMPSDRILWGADCNHAEGIYGATVTTRAVLAEVLAEKVVRGDLVEEQAARIGRQILRENALALFPQLKGRLWRPERKPPEAPKASR</sequence>
<evidence type="ECO:0000259" key="1">
    <source>
        <dbReference type="Pfam" id="PF04909"/>
    </source>
</evidence>
<dbReference type="InterPro" id="IPR032466">
    <property type="entry name" value="Metal_Hydrolase"/>
</dbReference>
<dbReference type="Pfam" id="PF04909">
    <property type="entry name" value="Amidohydro_2"/>
    <property type="match status" value="1"/>
</dbReference>
<dbReference type="RefSeq" id="WP_277863056.1">
    <property type="nucleotide sequence ID" value="NZ_JARRAG010000002.1"/>
</dbReference>